<evidence type="ECO:0000313" key="1">
    <source>
        <dbReference type="EMBL" id="RJG00332.1"/>
    </source>
</evidence>
<name>A0A3A3G1I3_9BURK</name>
<dbReference type="Proteomes" id="UP000266327">
    <property type="component" value="Unassembled WGS sequence"/>
</dbReference>
<protein>
    <submittedName>
        <fullName evidence="1">Uncharacterized protein</fullName>
    </submittedName>
</protein>
<reference evidence="2" key="1">
    <citation type="submission" date="2018-09" db="EMBL/GenBank/DDBJ databases">
        <authorList>
            <person name="Zhu H."/>
        </authorList>
    </citation>
    <scope>NUCLEOTIDE SEQUENCE [LARGE SCALE GENOMIC DNA]</scope>
    <source>
        <strain evidence="2">K1S02-23</strain>
    </source>
</reference>
<comment type="caution">
    <text evidence="1">The sequence shown here is derived from an EMBL/GenBank/DDBJ whole genome shotgun (WGS) entry which is preliminary data.</text>
</comment>
<keyword evidence="2" id="KW-1185">Reference proteome</keyword>
<gene>
    <name evidence="1" type="ORF">D3878_01035</name>
</gene>
<evidence type="ECO:0000313" key="2">
    <source>
        <dbReference type="Proteomes" id="UP000266327"/>
    </source>
</evidence>
<proteinExistence type="predicted"/>
<dbReference type="AlphaFoldDB" id="A0A3A3G1I3"/>
<dbReference type="EMBL" id="QYUQ01000002">
    <property type="protein sequence ID" value="RJG00332.1"/>
    <property type="molecule type" value="Genomic_DNA"/>
</dbReference>
<organism evidence="1 2">
    <name type="scientific">Noviherbaspirillum sedimenti</name>
    <dbReference type="NCBI Taxonomy" id="2320865"/>
    <lineage>
        <taxon>Bacteria</taxon>
        <taxon>Pseudomonadati</taxon>
        <taxon>Pseudomonadota</taxon>
        <taxon>Betaproteobacteria</taxon>
        <taxon>Burkholderiales</taxon>
        <taxon>Oxalobacteraceae</taxon>
        <taxon>Noviherbaspirillum</taxon>
    </lineage>
</organism>
<dbReference type="RefSeq" id="WP_119783786.1">
    <property type="nucleotide sequence ID" value="NZ_QYUQ01000002.1"/>
</dbReference>
<accession>A0A3A3G1I3</accession>
<sequence length="76" mass="8208">MSAHEIDGDALARAPLAEVTALLFKTTYGTPLRQNFEAVLRVVAVQLIAGLTPEDMAPDDAFRRGRDLLALLRSSA</sequence>